<dbReference type="EMBL" id="BKAL01000008">
    <property type="protein sequence ID" value="GEP69799.1"/>
    <property type="molecule type" value="Genomic_DNA"/>
</dbReference>
<gene>
    <name evidence="2" type="ORF">CSO01_25140</name>
</gene>
<dbReference type="InterPro" id="IPR034660">
    <property type="entry name" value="DinB/YfiT-like"/>
</dbReference>
<dbReference type="SUPFAM" id="SSF109854">
    <property type="entry name" value="DinB/YfiT-like putative metalloenzymes"/>
    <property type="match status" value="1"/>
</dbReference>
<dbReference type="Pfam" id="PF11716">
    <property type="entry name" value="MDMPI_N"/>
    <property type="match status" value="1"/>
</dbReference>
<dbReference type="Proteomes" id="UP000321798">
    <property type="component" value="Unassembled WGS sequence"/>
</dbReference>
<protein>
    <recommendedName>
        <fullName evidence="1">Mycothiol-dependent maleylpyruvate isomerase metal-binding domain-containing protein</fullName>
    </recommendedName>
</protein>
<evidence type="ECO:0000259" key="1">
    <source>
        <dbReference type="Pfam" id="PF11716"/>
    </source>
</evidence>
<evidence type="ECO:0000313" key="3">
    <source>
        <dbReference type="Proteomes" id="UP000321798"/>
    </source>
</evidence>
<organism evidence="2 3">
    <name type="scientific">Cellulomonas soli</name>
    <dbReference type="NCBI Taxonomy" id="931535"/>
    <lineage>
        <taxon>Bacteria</taxon>
        <taxon>Bacillati</taxon>
        <taxon>Actinomycetota</taxon>
        <taxon>Actinomycetes</taxon>
        <taxon>Micrococcales</taxon>
        <taxon>Cellulomonadaceae</taxon>
        <taxon>Cellulomonas</taxon>
    </lineage>
</organism>
<accession>A0A512PF25</accession>
<dbReference type="OrthoDB" id="8481083at2"/>
<name>A0A512PF25_9CELL</name>
<keyword evidence="3" id="KW-1185">Reference proteome</keyword>
<evidence type="ECO:0000313" key="2">
    <source>
        <dbReference type="EMBL" id="GEP69799.1"/>
    </source>
</evidence>
<dbReference type="AlphaFoldDB" id="A0A512PF25"/>
<feature type="domain" description="Mycothiol-dependent maleylpyruvate isomerase metal-binding" evidence="1">
    <location>
        <begin position="19"/>
        <end position="161"/>
    </location>
</feature>
<comment type="caution">
    <text evidence="2">The sequence shown here is derived from an EMBL/GenBank/DDBJ whole genome shotgun (WGS) entry which is preliminary data.</text>
</comment>
<dbReference type="GO" id="GO:0046872">
    <property type="term" value="F:metal ion binding"/>
    <property type="evidence" value="ECO:0007669"/>
    <property type="project" value="InterPro"/>
</dbReference>
<proteinExistence type="predicted"/>
<dbReference type="Gene3D" id="1.20.120.450">
    <property type="entry name" value="dinb family like domain"/>
    <property type="match status" value="1"/>
</dbReference>
<sequence>MTPAAAPASAELAAARHALHAQWDRLRPWIGAVVDAGTGTAASVLPGWTIDELVAHLGRAMDALAACVPLPEGTVPLTLAEYLGTYPGRAAEITQVTRELAVEIADDPLAGVDARMRAAFARLDELGPVDLVVQARRGPVLLSTMTLSRVIELTVHADDLARSVASARGRARLSAEEDPVDAEALDLVAQALLRIVVARGGWDLEVVDARAWVRLAAGRTPYDVDALTGALQARFASDAVPDLGRMLPLL</sequence>
<dbReference type="RefSeq" id="WP_146953542.1">
    <property type="nucleotide sequence ID" value="NZ_BAABBJ010000001.1"/>
</dbReference>
<reference evidence="2 3" key="1">
    <citation type="submission" date="2019-07" db="EMBL/GenBank/DDBJ databases">
        <title>Whole genome shotgun sequence of Cellulomonas soli NBRC 109434.</title>
        <authorList>
            <person name="Hosoyama A."/>
            <person name="Uohara A."/>
            <person name="Ohji S."/>
            <person name="Ichikawa N."/>
        </authorList>
    </citation>
    <scope>NUCLEOTIDE SEQUENCE [LARGE SCALE GENOMIC DNA]</scope>
    <source>
        <strain evidence="2 3">NBRC 109434</strain>
    </source>
</reference>
<dbReference type="InterPro" id="IPR024344">
    <property type="entry name" value="MDMPI_metal-binding"/>
</dbReference>